<dbReference type="PANTHER" id="PTHR43780:SF2">
    <property type="entry name" value="1-AMINOCYCLOPROPANE-1-CARBOXYLATE DEAMINASE-RELATED"/>
    <property type="match status" value="1"/>
</dbReference>
<dbReference type="InterPro" id="IPR036052">
    <property type="entry name" value="TrpB-like_PALP_sf"/>
</dbReference>
<dbReference type="InterPro" id="IPR027278">
    <property type="entry name" value="ACCD_DCysDesulf"/>
</dbReference>
<dbReference type="InterPro" id="IPR001926">
    <property type="entry name" value="TrpB-like_PALP"/>
</dbReference>
<dbReference type="PIRSF" id="PIRSF006278">
    <property type="entry name" value="ACCD_DCysDesulf"/>
    <property type="match status" value="1"/>
</dbReference>
<feature type="active site" description="Nucleophile" evidence="4">
    <location>
        <position position="100"/>
    </location>
</feature>
<dbReference type="GO" id="GO:0019148">
    <property type="term" value="F:D-cysteine desulfhydrase activity"/>
    <property type="evidence" value="ECO:0007669"/>
    <property type="project" value="TreeGrafter"/>
</dbReference>
<comment type="cofactor">
    <cofactor evidence="1">
        <name>pyridoxal 5'-phosphate</name>
        <dbReference type="ChEBI" id="CHEBI:597326"/>
    </cofactor>
</comment>
<dbReference type="SUPFAM" id="SSF53686">
    <property type="entry name" value="Tryptophan synthase beta subunit-like PLP-dependent enzymes"/>
    <property type="match status" value="1"/>
</dbReference>
<gene>
    <name evidence="7" type="ORF">FRACA_3070003</name>
</gene>
<dbReference type="EMBL" id="FZMO01000232">
    <property type="protein sequence ID" value="SNQ49205.1"/>
    <property type="molecule type" value="Genomic_DNA"/>
</dbReference>
<dbReference type="AlphaFoldDB" id="A0A2I2KU70"/>
<comment type="similarity">
    <text evidence="2">Belongs to the ACC deaminase/D-cysteine desulfhydrase family.</text>
</comment>
<evidence type="ECO:0000256" key="3">
    <source>
        <dbReference type="ARBA" id="ARBA00022898"/>
    </source>
</evidence>
<keyword evidence="8" id="KW-1185">Reference proteome</keyword>
<dbReference type="GO" id="GO:1901605">
    <property type="term" value="P:alpha-amino acid metabolic process"/>
    <property type="evidence" value="ECO:0007669"/>
    <property type="project" value="UniProtKB-ARBA"/>
</dbReference>
<reference evidence="7 8" key="1">
    <citation type="submission" date="2017-06" db="EMBL/GenBank/DDBJ databases">
        <authorList>
            <person name="Kim H.J."/>
            <person name="Triplett B.A."/>
        </authorList>
    </citation>
    <scope>NUCLEOTIDE SEQUENCE [LARGE SCALE GENOMIC DNA]</scope>
    <source>
        <strain evidence="7">FRACA_ARgP5</strain>
    </source>
</reference>
<evidence type="ECO:0000259" key="6">
    <source>
        <dbReference type="Pfam" id="PF00291"/>
    </source>
</evidence>
<dbReference type="PANTHER" id="PTHR43780">
    <property type="entry name" value="1-AMINOCYCLOPROPANE-1-CARBOXYLATE DEAMINASE-RELATED"/>
    <property type="match status" value="1"/>
</dbReference>
<sequence length="339" mass="35873">MAVRARPWTVDNGLMDEAPAAAVRGEEARLAELLRPRLPSPLDELVDDRMAARGLRLLLKRDDLVHPDIPGNKWRKLAPNLAWAHAAGHDTVLTFGGAYSHHVRAVAVAGAALGLRTVGVIRGEEHRPLNPVLARAAEHGMHLTYLDRTSYRRRTSPDLADRLRAAFGPFHLLPEGGSNALGVRGAAGLPAEITQPFDVLCCSCGTGGTLAGLAAGLRPGQRAVGFPVLRGGDFLADDIRALQRAAFGAATTTWTLECGFHCGGYARTTPDLTRFIADFADRHGLTLEPVYEAKMLLGVFTLVAAGDFRPGSTIVAVVNALADGPQSSARIAAAGVATP</sequence>
<dbReference type="Proteomes" id="UP000234331">
    <property type="component" value="Unassembled WGS sequence"/>
</dbReference>
<name>A0A2I2KU70_9ACTN</name>
<evidence type="ECO:0000313" key="8">
    <source>
        <dbReference type="Proteomes" id="UP000234331"/>
    </source>
</evidence>
<feature type="domain" description="Tryptophan synthase beta chain-like PALP" evidence="6">
    <location>
        <begin position="52"/>
        <end position="318"/>
    </location>
</feature>
<dbReference type="Gene3D" id="3.40.50.1100">
    <property type="match status" value="2"/>
</dbReference>
<organism evidence="7 8">
    <name type="scientific">Frankia canadensis</name>
    <dbReference type="NCBI Taxonomy" id="1836972"/>
    <lineage>
        <taxon>Bacteria</taxon>
        <taxon>Bacillati</taxon>
        <taxon>Actinomycetota</taxon>
        <taxon>Actinomycetes</taxon>
        <taxon>Frankiales</taxon>
        <taxon>Frankiaceae</taxon>
        <taxon>Frankia</taxon>
    </lineage>
</organism>
<dbReference type="Pfam" id="PF00291">
    <property type="entry name" value="PALP"/>
    <property type="match status" value="1"/>
</dbReference>
<keyword evidence="3 5" id="KW-0663">Pyridoxal phosphate</keyword>
<proteinExistence type="inferred from homology"/>
<evidence type="ECO:0000256" key="4">
    <source>
        <dbReference type="PIRSR" id="PIRSR006278-1"/>
    </source>
</evidence>
<feature type="modified residue" description="N6-(pyridoxal phosphate)lysine" evidence="5">
    <location>
        <position position="73"/>
    </location>
</feature>
<accession>A0A2I2KU70</accession>
<evidence type="ECO:0000256" key="1">
    <source>
        <dbReference type="ARBA" id="ARBA00001933"/>
    </source>
</evidence>
<evidence type="ECO:0000313" key="7">
    <source>
        <dbReference type="EMBL" id="SNQ49205.1"/>
    </source>
</evidence>
<evidence type="ECO:0000256" key="2">
    <source>
        <dbReference type="ARBA" id="ARBA00008639"/>
    </source>
</evidence>
<protein>
    <submittedName>
        <fullName evidence="7">1-aminocyclopropane-1-carboxylate deaminase</fullName>
    </submittedName>
</protein>
<evidence type="ECO:0000256" key="5">
    <source>
        <dbReference type="PIRSR" id="PIRSR006278-2"/>
    </source>
</evidence>